<proteinExistence type="inferred from homology"/>
<evidence type="ECO:0000256" key="7">
    <source>
        <dbReference type="ARBA" id="ARBA00023157"/>
    </source>
</evidence>
<dbReference type="PANTHER" id="PTHR33938">
    <property type="entry name" value="FERULOYL ESTERASE B-RELATED"/>
    <property type="match status" value="1"/>
</dbReference>
<gene>
    <name evidence="10" type="ORF">H7F51_08285</name>
</gene>
<dbReference type="PANTHER" id="PTHR33938:SF15">
    <property type="entry name" value="FERULOYL ESTERASE B-RELATED"/>
    <property type="match status" value="1"/>
</dbReference>
<evidence type="ECO:0000256" key="9">
    <source>
        <dbReference type="SAM" id="SignalP"/>
    </source>
</evidence>
<dbReference type="EMBL" id="JACLAW010000005">
    <property type="protein sequence ID" value="MBC2665518.1"/>
    <property type="molecule type" value="Genomic_DNA"/>
</dbReference>
<dbReference type="Pfam" id="PF07519">
    <property type="entry name" value="Tannase"/>
    <property type="match status" value="1"/>
</dbReference>
<name>A0A7X1KLP2_9SPHN</name>
<feature type="chain" id="PRO_5031278998" evidence="9">
    <location>
        <begin position="27"/>
        <end position="573"/>
    </location>
</feature>
<evidence type="ECO:0000256" key="2">
    <source>
        <dbReference type="ARBA" id="ARBA00022487"/>
    </source>
</evidence>
<dbReference type="SUPFAM" id="SSF53474">
    <property type="entry name" value="alpha/beta-Hydrolases"/>
    <property type="match status" value="1"/>
</dbReference>
<evidence type="ECO:0000256" key="1">
    <source>
        <dbReference type="ARBA" id="ARBA00006249"/>
    </source>
</evidence>
<evidence type="ECO:0000256" key="5">
    <source>
        <dbReference type="ARBA" id="ARBA00022801"/>
    </source>
</evidence>
<dbReference type="GO" id="GO:0052689">
    <property type="term" value="F:carboxylic ester hydrolase activity"/>
    <property type="evidence" value="ECO:0007669"/>
    <property type="project" value="UniProtKB-KW"/>
</dbReference>
<dbReference type="Proteomes" id="UP000566813">
    <property type="component" value="Unassembled WGS sequence"/>
</dbReference>
<accession>A0A7X1KLP2</accession>
<comment type="caution">
    <text evidence="10">The sequence shown here is derived from an EMBL/GenBank/DDBJ whole genome shotgun (WGS) entry which is preliminary data.</text>
</comment>
<keyword evidence="11" id="KW-1185">Reference proteome</keyword>
<keyword evidence="5 10" id="KW-0378">Hydrolase</keyword>
<reference evidence="10 11" key="1">
    <citation type="submission" date="2020-08" db="EMBL/GenBank/DDBJ databases">
        <title>The genome sequence of type strain Novosphingobium flavum NBRC 111647.</title>
        <authorList>
            <person name="Liu Y."/>
        </authorList>
    </citation>
    <scope>NUCLEOTIDE SEQUENCE [LARGE SCALE GENOMIC DNA]</scope>
    <source>
        <strain evidence="10 11">NBRC 111647</strain>
    </source>
</reference>
<comment type="similarity">
    <text evidence="1">Belongs to the tannase family.</text>
</comment>
<keyword evidence="3" id="KW-0479">Metal-binding</keyword>
<feature type="region of interest" description="Disordered" evidence="8">
    <location>
        <begin position="512"/>
        <end position="537"/>
    </location>
</feature>
<dbReference type="RefSeq" id="WP_185663772.1">
    <property type="nucleotide sequence ID" value="NZ_JACLAW010000005.1"/>
</dbReference>
<keyword evidence="4 9" id="KW-0732">Signal</keyword>
<evidence type="ECO:0000313" key="10">
    <source>
        <dbReference type="EMBL" id="MBC2665518.1"/>
    </source>
</evidence>
<keyword evidence="7" id="KW-1015">Disulfide bond</keyword>
<keyword evidence="2" id="KW-0719">Serine esterase</keyword>
<evidence type="ECO:0000256" key="8">
    <source>
        <dbReference type="SAM" id="MobiDB-lite"/>
    </source>
</evidence>
<keyword evidence="6" id="KW-0106">Calcium</keyword>
<protein>
    <submittedName>
        <fullName evidence="10">Tannase/feruloyl esterase family alpha/beta hydrolase</fullName>
    </submittedName>
</protein>
<dbReference type="GO" id="GO:0046872">
    <property type="term" value="F:metal ion binding"/>
    <property type="evidence" value="ECO:0007669"/>
    <property type="project" value="UniProtKB-KW"/>
</dbReference>
<dbReference type="InterPro" id="IPR029058">
    <property type="entry name" value="AB_hydrolase_fold"/>
</dbReference>
<sequence>MRSGARALAGVGLVGAGLLAAAPALAQTQDSACADLAGMKLAGLTVTTAEVTTSLAAVSPQLAKESAQPFCRVGGTLRPTADSEIRFELWMPVGSKWNGKFQAVGNGGFFGVLNYRSALGGVKRGYAVMTSDLGHTNAPGASEDATWALGHGAKVVDYAYRGEHSSVVASKALLAKFYGKAADHAYYTGCSAGGIQGLTELLRYPEDFDGYVIGAATPDHVGQELGAMWNTLQASLLFPADALKAPQVTAIHEEVLRQCVGKDGGLPTDRFLTDPRLCRFRVEALACKPGAASETCLNPRQVAIVRAIYAGPRNPRTGAELFSGIMPGSELTWGAYFTGKTNPAKPDRPWGGFMMYMAYGDADYLPGQKYLKFDWDKDVTALRAMQVGGETLDSSWNTRNRDLDKFVAAGGKVIQYHGWDDPNIPPMEAVKFRQSLVDSLVKRRKMSVASATNLVDSYHRLFMIPGMGHCSGGPGPWSIAPAPGQPADGEHDMLTALENWVEKGADPKRLIGAHLSGGAPSAGNPNGGAGAPQKPDMTRPICAFPAAARYTGKGDSADAANYTCVRPAAAKRK</sequence>
<evidence type="ECO:0000313" key="11">
    <source>
        <dbReference type="Proteomes" id="UP000566813"/>
    </source>
</evidence>
<evidence type="ECO:0000256" key="4">
    <source>
        <dbReference type="ARBA" id="ARBA00022729"/>
    </source>
</evidence>
<dbReference type="AlphaFoldDB" id="A0A7X1KLP2"/>
<evidence type="ECO:0000256" key="6">
    <source>
        <dbReference type="ARBA" id="ARBA00022837"/>
    </source>
</evidence>
<evidence type="ECO:0000256" key="3">
    <source>
        <dbReference type="ARBA" id="ARBA00022723"/>
    </source>
</evidence>
<dbReference type="InterPro" id="IPR011118">
    <property type="entry name" value="Tannase/feruloyl_esterase"/>
</dbReference>
<organism evidence="10 11">
    <name type="scientific">Novosphingobium flavum</name>
    <dbReference type="NCBI Taxonomy" id="1778672"/>
    <lineage>
        <taxon>Bacteria</taxon>
        <taxon>Pseudomonadati</taxon>
        <taxon>Pseudomonadota</taxon>
        <taxon>Alphaproteobacteria</taxon>
        <taxon>Sphingomonadales</taxon>
        <taxon>Sphingomonadaceae</taxon>
        <taxon>Novosphingobium</taxon>
    </lineage>
</organism>
<feature type="signal peptide" evidence="9">
    <location>
        <begin position="1"/>
        <end position="26"/>
    </location>
</feature>